<sequence length="361" mass="40388">MDSIAPFVGTDPLKAELHAFLSTHTDTNVLRHFLGTSFPFAPLHLNDCAIVCLNLEWWQKEPHPTTEIGIAELHPTGIFPTVHAENILREIRVAHARVMENAHLLNHFHGSGNPDVFHFGTTKFVCIEEARDVLVNTFVRPSADGTMLQPIIFLAHDADKKFEHVKEKFGLDLLALGTIVKVIDTQTLARQAGILGPKGPSISLPHLVEHFNITPQNLHTAGNDAGYTMITAILSSLKNDLYGHRPLAEAFGRPPAVVGSRNIQCVVEDLMKTNKSLPPPPWGYRLYCTRCDRINHVRSQCFAKVWCEICAHSGNAKLEKACRTHMTERCVYNYQPLPRASPEPKKEELRDEVERSVPESD</sequence>
<dbReference type="InterPro" id="IPR048519">
    <property type="entry name" value="Gfd2/YDR514C-like_C"/>
</dbReference>
<gene>
    <name evidence="3" type="ORF">BU26DRAFT_594219</name>
</gene>
<dbReference type="InterPro" id="IPR040151">
    <property type="entry name" value="Gfd2/YDR514C-like"/>
</dbReference>
<dbReference type="PANTHER" id="PTHR28083">
    <property type="entry name" value="GOOD FOR FULL DBP5 ACTIVITY PROTEIN 2"/>
    <property type="match status" value="1"/>
</dbReference>
<dbReference type="Pfam" id="PF21762">
    <property type="entry name" value="DEDDh_C"/>
    <property type="match status" value="1"/>
</dbReference>
<dbReference type="GeneID" id="54588228"/>
<evidence type="ECO:0000313" key="4">
    <source>
        <dbReference type="Proteomes" id="UP000800094"/>
    </source>
</evidence>
<reference evidence="3" key="1">
    <citation type="journal article" date="2020" name="Stud. Mycol.">
        <title>101 Dothideomycetes genomes: a test case for predicting lifestyles and emergence of pathogens.</title>
        <authorList>
            <person name="Haridas S."/>
            <person name="Albert R."/>
            <person name="Binder M."/>
            <person name="Bloem J."/>
            <person name="Labutti K."/>
            <person name="Salamov A."/>
            <person name="Andreopoulos B."/>
            <person name="Baker S."/>
            <person name="Barry K."/>
            <person name="Bills G."/>
            <person name="Bluhm B."/>
            <person name="Cannon C."/>
            <person name="Castanera R."/>
            <person name="Culley D."/>
            <person name="Daum C."/>
            <person name="Ezra D."/>
            <person name="Gonzalez J."/>
            <person name="Henrissat B."/>
            <person name="Kuo A."/>
            <person name="Liang C."/>
            <person name="Lipzen A."/>
            <person name="Lutzoni F."/>
            <person name="Magnuson J."/>
            <person name="Mondo S."/>
            <person name="Nolan M."/>
            <person name="Ohm R."/>
            <person name="Pangilinan J."/>
            <person name="Park H.-J."/>
            <person name="Ramirez L."/>
            <person name="Alfaro M."/>
            <person name="Sun H."/>
            <person name="Tritt A."/>
            <person name="Yoshinaga Y."/>
            <person name="Zwiers L.-H."/>
            <person name="Turgeon B."/>
            <person name="Goodwin S."/>
            <person name="Spatafora J."/>
            <person name="Crous P."/>
            <person name="Grigoriev I."/>
        </authorList>
    </citation>
    <scope>NUCLEOTIDE SEQUENCE</scope>
    <source>
        <strain evidence="3">CBS 122368</strain>
    </source>
</reference>
<evidence type="ECO:0000313" key="3">
    <source>
        <dbReference type="EMBL" id="KAF2250384.1"/>
    </source>
</evidence>
<proteinExistence type="predicted"/>
<feature type="compositionally biased region" description="Basic and acidic residues" evidence="1">
    <location>
        <begin position="342"/>
        <end position="361"/>
    </location>
</feature>
<dbReference type="InterPro" id="IPR036397">
    <property type="entry name" value="RNaseH_sf"/>
</dbReference>
<dbReference type="RefSeq" id="XP_033685388.1">
    <property type="nucleotide sequence ID" value="XM_033834898.1"/>
</dbReference>
<dbReference type="AlphaFoldDB" id="A0A6A6III1"/>
<organism evidence="3 4">
    <name type="scientific">Trematosphaeria pertusa</name>
    <dbReference type="NCBI Taxonomy" id="390896"/>
    <lineage>
        <taxon>Eukaryota</taxon>
        <taxon>Fungi</taxon>
        <taxon>Dikarya</taxon>
        <taxon>Ascomycota</taxon>
        <taxon>Pezizomycotina</taxon>
        <taxon>Dothideomycetes</taxon>
        <taxon>Pleosporomycetidae</taxon>
        <taxon>Pleosporales</taxon>
        <taxon>Massarineae</taxon>
        <taxon>Trematosphaeriaceae</taxon>
        <taxon>Trematosphaeria</taxon>
    </lineage>
</organism>
<dbReference type="EMBL" id="ML987194">
    <property type="protein sequence ID" value="KAF2250384.1"/>
    <property type="molecule type" value="Genomic_DNA"/>
</dbReference>
<evidence type="ECO:0000256" key="1">
    <source>
        <dbReference type="SAM" id="MobiDB-lite"/>
    </source>
</evidence>
<name>A0A6A6III1_9PLEO</name>
<evidence type="ECO:0000259" key="2">
    <source>
        <dbReference type="Pfam" id="PF21762"/>
    </source>
</evidence>
<dbReference type="InterPro" id="IPR012337">
    <property type="entry name" value="RNaseH-like_sf"/>
</dbReference>
<dbReference type="SUPFAM" id="SSF53098">
    <property type="entry name" value="Ribonuclease H-like"/>
    <property type="match status" value="1"/>
</dbReference>
<feature type="region of interest" description="Disordered" evidence="1">
    <location>
        <begin position="338"/>
        <end position="361"/>
    </location>
</feature>
<dbReference type="Gene3D" id="3.30.420.10">
    <property type="entry name" value="Ribonuclease H-like superfamily/Ribonuclease H"/>
    <property type="match status" value="1"/>
</dbReference>
<dbReference type="GO" id="GO:0005634">
    <property type="term" value="C:nucleus"/>
    <property type="evidence" value="ECO:0007669"/>
    <property type="project" value="TreeGrafter"/>
</dbReference>
<keyword evidence="4" id="KW-1185">Reference proteome</keyword>
<feature type="domain" description="Gfd2/YDR514C-like C-terminal" evidence="2">
    <location>
        <begin position="50"/>
        <end position="233"/>
    </location>
</feature>
<dbReference type="Proteomes" id="UP000800094">
    <property type="component" value="Unassembled WGS sequence"/>
</dbReference>
<dbReference type="PANTHER" id="PTHR28083:SF1">
    <property type="entry name" value="GOOD FOR FULL DBP5 ACTIVITY PROTEIN 2"/>
    <property type="match status" value="1"/>
</dbReference>
<dbReference type="OrthoDB" id="5953249at2759"/>
<dbReference type="GO" id="GO:0003676">
    <property type="term" value="F:nucleic acid binding"/>
    <property type="evidence" value="ECO:0007669"/>
    <property type="project" value="InterPro"/>
</dbReference>
<protein>
    <recommendedName>
        <fullName evidence="2">Gfd2/YDR514C-like C-terminal domain-containing protein</fullName>
    </recommendedName>
</protein>
<accession>A0A6A6III1</accession>